<sequence length="37" mass="4016">MRTSPAVCGWWKLGVGVASPCNGLRFGARGERGERRP</sequence>
<proteinExistence type="predicted"/>
<protein>
    <submittedName>
        <fullName evidence="1">Uncharacterized protein</fullName>
    </submittedName>
</protein>
<organism evidence="1 2">
    <name type="scientific">Chiloscyllium punctatum</name>
    <name type="common">Brownbanded bambooshark</name>
    <name type="synonym">Hemiscyllium punctatum</name>
    <dbReference type="NCBI Taxonomy" id="137246"/>
    <lineage>
        <taxon>Eukaryota</taxon>
        <taxon>Metazoa</taxon>
        <taxon>Chordata</taxon>
        <taxon>Craniata</taxon>
        <taxon>Vertebrata</taxon>
        <taxon>Chondrichthyes</taxon>
        <taxon>Elasmobranchii</taxon>
        <taxon>Galeomorphii</taxon>
        <taxon>Galeoidea</taxon>
        <taxon>Orectolobiformes</taxon>
        <taxon>Hemiscylliidae</taxon>
        <taxon>Chiloscyllium</taxon>
    </lineage>
</organism>
<evidence type="ECO:0000313" key="2">
    <source>
        <dbReference type="Proteomes" id="UP000287033"/>
    </source>
</evidence>
<dbReference type="AlphaFoldDB" id="A0A401TPW7"/>
<gene>
    <name evidence="1" type="ORF">chiPu_0029019</name>
</gene>
<comment type="caution">
    <text evidence="1">The sequence shown here is derived from an EMBL/GenBank/DDBJ whole genome shotgun (WGS) entry which is preliminary data.</text>
</comment>
<evidence type="ECO:0000313" key="1">
    <source>
        <dbReference type="EMBL" id="GCC44720.1"/>
    </source>
</evidence>
<dbReference type="EMBL" id="BEZZ01146357">
    <property type="protein sequence ID" value="GCC44720.1"/>
    <property type="molecule type" value="Genomic_DNA"/>
</dbReference>
<accession>A0A401TPW7</accession>
<keyword evidence="2" id="KW-1185">Reference proteome</keyword>
<name>A0A401TPW7_CHIPU</name>
<dbReference type="Proteomes" id="UP000287033">
    <property type="component" value="Unassembled WGS sequence"/>
</dbReference>
<feature type="non-terminal residue" evidence="1">
    <location>
        <position position="37"/>
    </location>
</feature>
<reference evidence="1 2" key="1">
    <citation type="journal article" date="2018" name="Nat. Ecol. Evol.">
        <title>Shark genomes provide insights into elasmobranch evolution and the origin of vertebrates.</title>
        <authorList>
            <person name="Hara Y"/>
            <person name="Yamaguchi K"/>
            <person name="Onimaru K"/>
            <person name="Kadota M"/>
            <person name="Koyanagi M"/>
            <person name="Keeley SD"/>
            <person name="Tatsumi K"/>
            <person name="Tanaka K"/>
            <person name="Motone F"/>
            <person name="Kageyama Y"/>
            <person name="Nozu R"/>
            <person name="Adachi N"/>
            <person name="Nishimura O"/>
            <person name="Nakagawa R"/>
            <person name="Tanegashima C"/>
            <person name="Kiyatake I"/>
            <person name="Matsumoto R"/>
            <person name="Murakumo K"/>
            <person name="Nishida K"/>
            <person name="Terakita A"/>
            <person name="Kuratani S"/>
            <person name="Sato K"/>
            <person name="Hyodo S Kuraku.S."/>
        </authorList>
    </citation>
    <scope>NUCLEOTIDE SEQUENCE [LARGE SCALE GENOMIC DNA]</scope>
</reference>